<dbReference type="HOGENOM" id="CLU_2798067_0_0_1"/>
<reference evidence="1" key="1">
    <citation type="submission" date="2015-04" db="UniProtKB">
        <authorList>
            <consortium name="EnsemblPlants"/>
        </authorList>
    </citation>
    <scope>IDENTIFICATION</scope>
</reference>
<evidence type="ECO:0000313" key="1">
    <source>
        <dbReference type="EnsemblPlants" id="OGLUM03G29000.1"/>
    </source>
</evidence>
<dbReference type="Proteomes" id="UP000026961">
    <property type="component" value="Chromosome 3"/>
</dbReference>
<evidence type="ECO:0000313" key="2">
    <source>
        <dbReference type="Proteomes" id="UP000026961"/>
    </source>
</evidence>
<dbReference type="AlphaFoldDB" id="A0A0D9ZBB9"/>
<organism evidence="1">
    <name type="scientific">Oryza glumipatula</name>
    <dbReference type="NCBI Taxonomy" id="40148"/>
    <lineage>
        <taxon>Eukaryota</taxon>
        <taxon>Viridiplantae</taxon>
        <taxon>Streptophyta</taxon>
        <taxon>Embryophyta</taxon>
        <taxon>Tracheophyta</taxon>
        <taxon>Spermatophyta</taxon>
        <taxon>Magnoliopsida</taxon>
        <taxon>Liliopsida</taxon>
        <taxon>Poales</taxon>
        <taxon>Poaceae</taxon>
        <taxon>BOP clade</taxon>
        <taxon>Oryzoideae</taxon>
        <taxon>Oryzeae</taxon>
        <taxon>Oryzinae</taxon>
        <taxon>Oryza</taxon>
    </lineage>
</organism>
<proteinExistence type="predicted"/>
<sequence length="68" mass="7583">MLCSSHVECSRLSSSTFTINLVLGRKHRTLVLLKIRGVTSRGCLRATKEQLDDVHEAMLAGCRRPSSR</sequence>
<reference evidence="1" key="2">
    <citation type="submission" date="2018-05" db="EMBL/GenBank/DDBJ databases">
        <title>OgluRS3 (Oryza glumaepatula Reference Sequence Version 3).</title>
        <authorList>
            <person name="Zhang J."/>
            <person name="Kudrna D."/>
            <person name="Lee S."/>
            <person name="Talag J."/>
            <person name="Welchert J."/>
            <person name="Wing R.A."/>
        </authorList>
    </citation>
    <scope>NUCLEOTIDE SEQUENCE [LARGE SCALE GENOMIC DNA]</scope>
</reference>
<name>A0A0D9ZBB9_9ORYZ</name>
<accession>A0A0D9ZBB9</accession>
<dbReference type="EnsemblPlants" id="OGLUM03G29000.1">
    <property type="protein sequence ID" value="OGLUM03G29000.1"/>
    <property type="gene ID" value="OGLUM03G29000"/>
</dbReference>
<keyword evidence="2" id="KW-1185">Reference proteome</keyword>
<protein>
    <submittedName>
        <fullName evidence="1">Uncharacterized protein</fullName>
    </submittedName>
</protein>
<dbReference type="Gramene" id="OGLUM03G29000.1">
    <property type="protein sequence ID" value="OGLUM03G29000.1"/>
    <property type="gene ID" value="OGLUM03G29000"/>
</dbReference>